<keyword evidence="1" id="KW-0489">Methyltransferase</keyword>
<dbReference type="GO" id="GO:0003677">
    <property type="term" value="F:DNA binding"/>
    <property type="evidence" value="ECO:0007669"/>
    <property type="project" value="InterPro"/>
</dbReference>
<evidence type="ECO:0000256" key="2">
    <source>
        <dbReference type="ARBA" id="ARBA00022679"/>
    </source>
</evidence>
<keyword evidence="2" id="KW-0808">Transferase</keyword>
<dbReference type="InterPro" id="IPR002941">
    <property type="entry name" value="DNA_methylase_N4/N6"/>
</dbReference>
<dbReference type="PRINTS" id="PR00508">
    <property type="entry name" value="S21N4MTFRASE"/>
</dbReference>
<feature type="domain" description="DNA methylase N-4/N-6" evidence="3">
    <location>
        <begin position="52"/>
        <end position="231"/>
    </location>
</feature>
<dbReference type="SUPFAM" id="SSF53335">
    <property type="entry name" value="S-adenosyl-L-methionine-dependent methyltransferases"/>
    <property type="match status" value="1"/>
</dbReference>
<dbReference type="InterPro" id="IPR001091">
    <property type="entry name" value="RM_Methyltransferase"/>
</dbReference>
<feature type="non-terminal residue" evidence="4">
    <location>
        <position position="1"/>
    </location>
</feature>
<sequence length="239" mass="27062">LNVGDTYGGGSGGYYPHKGELGASKSYIKTNGAGMPKCLCMIPERLAWSLIQDGWILRNKIIWYKPNGMPSSVKDRFSNKWEYVFLFSKSQKYYFDLDAVKEPLKQVSIERSFRGVDKGNKYSGEVYGGNQPKHTMNMPRERVPMGLRPENQEGQKNPGDHWTIPTCPFPEAHFAVFPERLVEIPIKAGSKEDDIILDPFAGAGTTLYVAKQMRRRYIGIDIKQEYADMINTRLAQGVL</sequence>
<accession>X1MCC3</accession>
<dbReference type="InterPro" id="IPR029063">
    <property type="entry name" value="SAM-dependent_MTases_sf"/>
</dbReference>
<evidence type="ECO:0000259" key="3">
    <source>
        <dbReference type="Pfam" id="PF01555"/>
    </source>
</evidence>
<dbReference type="GO" id="GO:0008170">
    <property type="term" value="F:N-methyltransferase activity"/>
    <property type="evidence" value="ECO:0007669"/>
    <property type="project" value="InterPro"/>
</dbReference>
<name>X1MCC3_9ZZZZ</name>
<reference evidence="4" key="1">
    <citation type="journal article" date="2014" name="Front. Microbiol.">
        <title>High frequency of phylogenetically diverse reductive dehalogenase-homologous genes in deep subseafloor sedimentary metagenomes.</title>
        <authorList>
            <person name="Kawai M."/>
            <person name="Futagami T."/>
            <person name="Toyoda A."/>
            <person name="Takaki Y."/>
            <person name="Nishi S."/>
            <person name="Hori S."/>
            <person name="Arai W."/>
            <person name="Tsubouchi T."/>
            <person name="Morono Y."/>
            <person name="Uchiyama I."/>
            <person name="Ito T."/>
            <person name="Fujiyama A."/>
            <person name="Inagaki F."/>
            <person name="Takami H."/>
        </authorList>
    </citation>
    <scope>NUCLEOTIDE SEQUENCE</scope>
    <source>
        <strain evidence="4">Expedition CK06-06</strain>
    </source>
</reference>
<evidence type="ECO:0000256" key="1">
    <source>
        <dbReference type="ARBA" id="ARBA00022603"/>
    </source>
</evidence>
<dbReference type="Pfam" id="PF01555">
    <property type="entry name" value="N6_N4_Mtase"/>
    <property type="match status" value="1"/>
</dbReference>
<organism evidence="4">
    <name type="scientific">marine sediment metagenome</name>
    <dbReference type="NCBI Taxonomy" id="412755"/>
    <lineage>
        <taxon>unclassified sequences</taxon>
        <taxon>metagenomes</taxon>
        <taxon>ecological metagenomes</taxon>
    </lineage>
</organism>
<dbReference type="GO" id="GO:0032259">
    <property type="term" value="P:methylation"/>
    <property type="evidence" value="ECO:0007669"/>
    <property type="project" value="UniProtKB-KW"/>
</dbReference>
<dbReference type="EMBL" id="BARV01008454">
    <property type="protein sequence ID" value="GAI03974.1"/>
    <property type="molecule type" value="Genomic_DNA"/>
</dbReference>
<dbReference type="Gene3D" id="3.40.50.150">
    <property type="entry name" value="Vaccinia Virus protein VP39"/>
    <property type="match status" value="1"/>
</dbReference>
<gene>
    <name evidence="4" type="ORF">S06H3_16988</name>
</gene>
<evidence type="ECO:0000313" key="4">
    <source>
        <dbReference type="EMBL" id="GAI03974.1"/>
    </source>
</evidence>
<protein>
    <recommendedName>
        <fullName evidence="3">DNA methylase N-4/N-6 domain-containing protein</fullName>
    </recommendedName>
</protein>
<comment type="caution">
    <text evidence="4">The sequence shown here is derived from an EMBL/GenBank/DDBJ whole genome shotgun (WGS) entry which is preliminary data.</text>
</comment>
<dbReference type="AlphaFoldDB" id="X1MCC3"/>
<proteinExistence type="predicted"/>